<keyword evidence="2" id="KW-0472">Membrane</keyword>
<feature type="region of interest" description="Disordered" evidence="1">
    <location>
        <begin position="110"/>
        <end position="136"/>
    </location>
</feature>
<protein>
    <recommendedName>
        <fullName evidence="5">Transmembrane protein</fullName>
    </recommendedName>
</protein>
<sequence>MDNKKLAPKKLFSPFSVFALIVFSSVIISNFYFFYFKKDYEFIVESFCDSTLEQCFERDCTNPDDCPANGFSTFKRYSLNANDFQYCENEDCTLACESEQIECEQIECEPDPEFGENCTSPVSESESISEEVVEEE</sequence>
<dbReference type="Proteomes" id="UP000229176">
    <property type="component" value="Unassembled WGS sequence"/>
</dbReference>
<evidence type="ECO:0000313" key="3">
    <source>
        <dbReference type="EMBL" id="PIP68915.1"/>
    </source>
</evidence>
<name>A0A2H0CG51_9BACT</name>
<feature type="compositionally biased region" description="Acidic residues" evidence="1">
    <location>
        <begin position="127"/>
        <end position="136"/>
    </location>
</feature>
<feature type="transmembrane region" description="Helical" evidence="2">
    <location>
        <begin position="12"/>
        <end position="35"/>
    </location>
</feature>
<proteinExistence type="predicted"/>
<reference evidence="3 4" key="1">
    <citation type="submission" date="2017-09" db="EMBL/GenBank/DDBJ databases">
        <title>Depth-based differentiation of microbial function through sediment-hosted aquifers and enrichment of novel symbionts in the deep terrestrial subsurface.</title>
        <authorList>
            <person name="Probst A.J."/>
            <person name="Ladd B."/>
            <person name="Jarett J.K."/>
            <person name="Geller-Mcgrath D.E."/>
            <person name="Sieber C.M."/>
            <person name="Emerson J.B."/>
            <person name="Anantharaman K."/>
            <person name="Thomas B.C."/>
            <person name="Malmstrom R."/>
            <person name="Stieglmeier M."/>
            <person name="Klingl A."/>
            <person name="Woyke T."/>
            <person name="Ryan C.M."/>
            <person name="Banfield J.F."/>
        </authorList>
    </citation>
    <scope>NUCLEOTIDE SEQUENCE [LARGE SCALE GENOMIC DNA]</scope>
    <source>
        <strain evidence="3">CG22_combo_CG10-13_8_21_14_all_32_8</strain>
    </source>
</reference>
<dbReference type="AlphaFoldDB" id="A0A2H0CG51"/>
<gene>
    <name evidence="3" type="ORF">COW91_02260</name>
</gene>
<evidence type="ECO:0000313" key="4">
    <source>
        <dbReference type="Proteomes" id="UP000229176"/>
    </source>
</evidence>
<comment type="caution">
    <text evidence="3">The sequence shown here is derived from an EMBL/GenBank/DDBJ whole genome shotgun (WGS) entry which is preliminary data.</text>
</comment>
<organism evidence="3 4">
    <name type="scientific">Candidatus Nomurabacteria bacterium CG22_combo_CG10-13_8_21_14_all_32_8</name>
    <dbReference type="NCBI Taxonomy" id="1974732"/>
    <lineage>
        <taxon>Bacteria</taxon>
        <taxon>Candidatus Nomuraibacteriota</taxon>
    </lineage>
</organism>
<keyword evidence="2" id="KW-0812">Transmembrane</keyword>
<evidence type="ECO:0008006" key="5">
    <source>
        <dbReference type="Google" id="ProtNLM"/>
    </source>
</evidence>
<keyword evidence="2" id="KW-1133">Transmembrane helix</keyword>
<evidence type="ECO:0000256" key="1">
    <source>
        <dbReference type="SAM" id="MobiDB-lite"/>
    </source>
</evidence>
<evidence type="ECO:0000256" key="2">
    <source>
        <dbReference type="SAM" id="Phobius"/>
    </source>
</evidence>
<accession>A0A2H0CG51</accession>
<dbReference type="EMBL" id="PCTI01000036">
    <property type="protein sequence ID" value="PIP68915.1"/>
    <property type="molecule type" value="Genomic_DNA"/>
</dbReference>